<dbReference type="Pfam" id="PF14504">
    <property type="entry name" value="CAP_assoc_N"/>
    <property type="match status" value="1"/>
</dbReference>
<evidence type="ECO:0000259" key="2">
    <source>
        <dbReference type="Pfam" id="PF00188"/>
    </source>
</evidence>
<reference evidence="4 5" key="1">
    <citation type="submission" date="2019-05" db="EMBL/GenBank/DDBJ databases">
        <title>Genomic analysis of Lentibacillus sp. NKC220-2.</title>
        <authorList>
            <person name="Oh Y.J."/>
        </authorList>
    </citation>
    <scope>NUCLEOTIDE SEQUENCE [LARGE SCALE GENOMIC DNA]</scope>
    <source>
        <strain evidence="4 5">NKC220-2</strain>
    </source>
</reference>
<dbReference type="EMBL" id="VCIA01000001">
    <property type="protein sequence ID" value="TMN22480.1"/>
    <property type="molecule type" value="Genomic_DNA"/>
</dbReference>
<dbReference type="SUPFAM" id="SSF55797">
    <property type="entry name" value="PR-1-like"/>
    <property type="match status" value="1"/>
</dbReference>
<protein>
    <submittedName>
        <fullName evidence="4">Serine protease</fullName>
    </submittedName>
</protein>
<feature type="region of interest" description="Disordered" evidence="1">
    <location>
        <begin position="72"/>
        <end position="97"/>
    </location>
</feature>
<keyword evidence="4" id="KW-0378">Hydrolase</keyword>
<feature type="region of interest" description="Disordered" evidence="1">
    <location>
        <begin position="279"/>
        <end position="306"/>
    </location>
</feature>
<dbReference type="PANTHER" id="PTHR31157">
    <property type="entry name" value="SCP DOMAIN-CONTAINING PROTEIN"/>
    <property type="match status" value="1"/>
</dbReference>
<dbReference type="InterPro" id="IPR035940">
    <property type="entry name" value="CAP_sf"/>
</dbReference>
<evidence type="ECO:0000259" key="3">
    <source>
        <dbReference type="Pfam" id="PF14504"/>
    </source>
</evidence>
<dbReference type="PANTHER" id="PTHR31157:SF1">
    <property type="entry name" value="SCP DOMAIN-CONTAINING PROTEIN"/>
    <property type="match status" value="1"/>
</dbReference>
<accession>A0A5S3QKL9</accession>
<dbReference type="OrthoDB" id="9783944at2"/>
<dbReference type="InterPro" id="IPR029410">
    <property type="entry name" value="CAP_assoc"/>
</dbReference>
<gene>
    <name evidence="4" type="ORF">FFL34_10420</name>
</gene>
<name>A0A5S3QKL9_9BACI</name>
<evidence type="ECO:0000313" key="4">
    <source>
        <dbReference type="EMBL" id="TMN22480.1"/>
    </source>
</evidence>
<comment type="caution">
    <text evidence="4">The sequence shown here is derived from an EMBL/GenBank/DDBJ whole genome shotgun (WGS) entry which is preliminary data.</text>
</comment>
<organism evidence="4 5">
    <name type="scientific">Lentibacillus cibarius</name>
    <dbReference type="NCBI Taxonomy" id="2583219"/>
    <lineage>
        <taxon>Bacteria</taxon>
        <taxon>Bacillati</taxon>
        <taxon>Bacillota</taxon>
        <taxon>Bacilli</taxon>
        <taxon>Bacillales</taxon>
        <taxon>Bacillaceae</taxon>
        <taxon>Lentibacillus</taxon>
    </lineage>
</organism>
<evidence type="ECO:0000313" key="5">
    <source>
        <dbReference type="Proteomes" id="UP000306980"/>
    </source>
</evidence>
<dbReference type="RefSeq" id="WP_138603389.1">
    <property type="nucleotide sequence ID" value="NZ_VCIA01000001.1"/>
</dbReference>
<dbReference type="Pfam" id="PF00188">
    <property type="entry name" value="CAP"/>
    <property type="match status" value="1"/>
</dbReference>
<dbReference type="InterPro" id="IPR014044">
    <property type="entry name" value="CAP_dom"/>
</dbReference>
<dbReference type="CDD" id="cd05379">
    <property type="entry name" value="CAP_bacterial"/>
    <property type="match status" value="1"/>
</dbReference>
<feature type="compositionally biased region" description="Polar residues" evidence="1">
    <location>
        <begin position="78"/>
        <end position="95"/>
    </location>
</feature>
<feature type="domain" description="SCP" evidence="2">
    <location>
        <begin position="257"/>
        <end position="366"/>
    </location>
</feature>
<dbReference type="Proteomes" id="UP000306980">
    <property type="component" value="Unassembled WGS sequence"/>
</dbReference>
<proteinExistence type="predicted"/>
<evidence type="ECO:0000256" key="1">
    <source>
        <dbReference type="SAM" id="MobiDB-lite"/>
    </source>
</evidence>
<feature type="compositionally biased region" description="Polar residues" evidence="1">
    <location>
        <begin position="279"/>
        <end position="304"/>
    </location>
</feature>
<keyword evidence="4" id="KW-0645">Protease</keyword>
<sequence length="376" mass="43091">MRKIGNIIIFILIVGTLWHFYGSTFTQSGVQGVFTEMRSDFNELKENPKVINTVNYINEEVQHLLDKLNEMTSDQDKPNQTVPEQPQQDTPSKDSSAAYDIQLGNSRSDVEQQTGSPQRSSLNEYGVDWVTYHKNYRNFIMVAYNSENKVAGLYTNQNLLPSIKEITYETSKDTVRSVFDKPLDSIRKGFVNYRLQNKQGYDMFHVDNKYITIFYDKHEGNTVTAVQIISDELERQKQSYFGKPSKELKKGLEYQLFDLTNAARVSRGLNPLTWQQSARKTARSHSTNMAEKNFFGHTNPSGQSPFDRMREDNISFRTAGENLAAGQPSSIFAHEGLMNSMGHRKNILKTNFEKLVIGVAFNDDAQPFYTETFWAD</sequence>
<dbReference type="AlphaFoldDB" id="A0A5S3QKL9"/>
<feature type="domain" description="CAP-associated" evidence="3">
    <location>
        <begin position="103"/>
        <end position="240"/>
    </location>
</feature>
<dbReference type="GO" id="GO:0006508">
    <property type="term" value="P:proteolysis"/>
    <property type="evidence" value="ECO:0007669"/>
    <property type="project" value="UniProtKB-KW"/>
</dbReference>
<dbReference type="Gene3D" id="3.40.33.10">
    <property type="entry name" value="CAP"/>
    <property type="match status" value="1"/>
</dbReference>
<dbReference type="GO" id="GO:0008233">
    <property type="term" value="F:peptidase activity"/>
    <property type="evidence" value="ECO:0007669"/>
    <property type="project" value="UniProtKB-KW"/>
</dbReference>